<reference evidence="16" key="1">
    <citation type="submission" date="2025-04" db="UniProtKB">
        <authorList>
            <consortium name="RefSeq"/>
        </authorList>
    </citation>
    <scope>IDENTIFICATION</scope>
    <source>
        <tissue evidence="16">Whole insect</tissue>
    </source>
</reference>
<dbReference type="AlphaFoldDB" id="A0A6P7F7U0"/>
<keyword evidence="10 12" id="KW-0739">Sodium transport</keyword>
<dbReference type="Gene3D" id="2.60.470.10">
    <property type="entry name" value="Acid-sensing ion channels like domains"/>
    <property type="match status" value="1"/>
</dbReference>
<evidence type="ECO:0000313" key="16">
    <source>
        <dbReference type="RefSeq" id="XP_028131581.1"/>
    </source>
</evidence>
<evidence type="ECO:0000256" key="1">
    <source>
        <dbReference type="ARBA" id="ARBA00004141"/>
    </source>
</evidence>
<evidence type="ECO:0000256" key="2">
    <source>
        <dbReference type="ARBA" id="ARBA00007193"/>
    </source>
</evidence>
<dbReference type="GeneID" id="114327233"/>
<dbReference type="RefSeq" id="XP_028131581.1">
    <property type="nucleotide sequence ID" value="XM_028275780.1"/>
</dbReference>
<keyword evidence="8 12" id="KW-0406">Ion transport</keyword>
<protein>
    <submittedName>
        <fullName evidence="16">Sodium channel protein Nach-like</fullName>
    </submittedName>
</protein>
<organism evidence="16">
    <name type="scientific">Diabrotica virgifera virgifera</name>
    <name type="common">western corn rootworm</name>
    <dbReference type="NCBI Taxonomy" id="50390"/>
    <lineage>
        <taxon>Eukaryota</taxon>
        <taxon>Metazoa</taxon>
        <taxon>Ecdysozoa</taxon>
        <taxon>Arthropoda</taxon>
        <taxon>Hexapoda</taxon>
        <taxon>Insecta</taxon>
        <taxon>Pterygota</taxon>
        <taxon>Neoptera</taxon>
        <taxon>Endopterygota</taxon>
        <taxon>Coleoptera</taxon>
        <taxon>Polyphaga</taxon>
        <taxon>Cucujiformia</taxon>
        <taxon>Chrysomeloidea</taxon>
        <taxon>Chrysomelidae</taxon>
        <taxon>Galerucinae</taxon>
        <taxon>Diabroticina</taxon>
        <taxon>Diabroticites</taxon>
        <taxon>Diabrotica</taxon>
    </lineage>
</organism>
<evidence type="ECO:0000256" key="13">
    <source>
        <dbReference type="SAM" id="Phobius"/>
    </source>
</evidence>
<dbReference type="KEGG" id="dvv:114327233"/>
<dbReference type="EnsemblMetazoa" id="XM_028275780.2">
    <property type="protein sequence ID" value="XP_028131581.1"/>
    <property type="gene ID" value="LOC114327233"/>
</dbReference>
<dbReference type="Pfam" id="PF00858">
    <property type="entry name" value="ASC"/>
    <property type="match status" value="1"/>
</dbReference>
<dbReference type="InParanoid" id="A0A6P7F7U0"/>
<dbReference type="GO" id="GO:0015280">
    <property type="term" value="F:ligand-gated sodium channel activity"/>
    <property type="evidence" value="ECO:0007669"/>
    <property type="project" value="TreeGrafter"/>
</dbReference>
<evidence type="ECO:0000256" key="6">
    <source>
        <dbReference type="ARBA" id="ARBA00022989"/>
    </source>
</evidence>
<gene>
    <name evidence="16" type="primary">LOC114327233</name>
</gene>
<evidence type="ECO:0000256" key="8">
    <source>
        <dbReference type="ARBA" id="ARBA00023065"/>
    </source>
</evidence>
<evidence type="ECO:0000256" key="9">
    <source>
        <dbReference type="ARBA" id="ARBA00023136"/>
    </source>
</evidence>
<name>A0A6P7F7U0_DIAVI</name>
<reference evidence="14" key="2">
    <citation type="submission" date="2025-05" db="UniProtKB">
        <authorList>
            <consortium name="EnsemblMetazoa"/>
        </authorList>
    </citation>
    <scope>IDENTIFICATION</scope>
</reference>
<evidence type="ECO:0000256" key="3">
    <source>
        <dbReference type="ARBA" id="ARBA00022448"/>
    </source>
</evidence>
<keyword evidence="15" id="KW-1185">Reference proteome</keyword>
<evidence type="ECO:0000256" key="5">
    <source>
        <dbReference type="ARBA" id="ARBA00022692"/>
    </source>
</evidence>
<dbReference type="InterPro" id="IPR001873">
    <property type="entry name" value="ENaC"/>
</dbReference>
<comment type="subcellular location">
    <subcellularLocation>
        <location evidence="1">Membrane</location>
        <topology evidence="1">Multi-pass membrane protein</topology>
    </subcellularLocation>
</comment>
<dbReference type="PANTHER" id="PTHR11690:SF253">
    <property type="entry name" value="PICKPOCKET 18-RELATED"/>
    <property type="match status" value="1"/>
</dbReference>
<keyword evidence="11 12" id="KW-0407">Ion channel</keyword>
<evidence type="ECO:0000313" key="15">
    <source>
        <dbReference type="Proteomes" id="UP001652700"/>
    </source>
</evidence>
<evidence type="ECO:0000313" key="14">
    <source>
        <dbReference type="EnsemblMetazoa" id="XP_028131581.1"/>
    </source>
</evidence>
<proteinExistence type="inferred from homology"/>
<evidence type="ECO:0000256" key="10">
    <source>
        <dbReference type="ARBA" id="ARBA00023201"/>
    </source>
</evidence>
<keyword evidence="7" id="KW-0915">Sodium</keyword>
<dbReference type="FunCoup" id="A0A6P7F7U0">
    <property type="interactions" value="12"/>
</dbReference>
<evidence type="ECO:0000256" key="11">
    <source>
        <dbReference type="ARBA" id="ARBA00023303"/>
    </source>
</evidence>
<accession>A0A6P7F7U0</accession>
<feature type="transmembrane region" description="Helical" evidence="13">
    <location>
        <begin position="471"/>
        <end position="492"/>
    </location>
</feature>
<dbReference type="Proteomes" id="UP001652700">
    <property type="component" value="Unplaced"/>
</dbReference>
<keyword evidence="6 13" id="KW-1133">Transmembrane helix</keyword>
<comment type="similarity">
    <text evidence="2 12">Belongs to the amiloride-sensitive sodium channel (TC 1.A.6) family.</text>
</comment>
<keyword evidence="5 12" id="KW-0812">Transmembrane</keyword>
<dbReference type="OrthoDB" id="6436100at2759"/>
<dbReference type="PANTHER" id="PTHR11690">
    <property type="entry name" value="AMILORIDE-SENSITIVE SODIUM CHANNEL-RELATED"/>
    <property type="match status" value="1"/>
</dbReference>
<keyword evidence="3 12" id="KW-0813">Transport</keyword>
<evidence type="ECO:0000256" key="7">
    <source>
        <dbReference type="ARBA" id="ARBA00023053"/>
    </source>
</evidence>
<keyword evidence="9 13" id="KW-0472">Membrane</keyword>
<evidence type="ECO:0000256" key="4">
    <source>
        <dbReference type="ARBA" id="ARBA00022461"/>
    </source>
</evidence>
<dbReference type="GO" id="GO:0005886">
    <property type="term" value="C:plasma membrane"/>
    <property type="evidence" value="ECO:0007669"/>
    <property type="project" value="TreeGrafter"/>
</dbReference>
<keyword evidence="4 12" id="KW-0894">Sodium channel</keyword>
<evidence type="ECO:0000256" key="12">
    <source>
        <dbReference type="RuleBase" id="RU000679"/>
    </source>
</evidence>
<sequence length="511" mass="58551">MKHKIKHENIENMPFKNTYEEYVYHSSLAGFVHLNSPGAIERYIWYIIHLLSLACTCFLINYTWQNFMKNPTMTTVEAMGSRLAEIPMPGISICNINKISRRKAQIYADELAARSRVSAEEILSNITLLGYLYEYNLPVKPERIIYFQNFLEKWDSAANGYYNTTDRLYRLQPTCFEVVKDCIWNGKRRPCEDIFVTELTMDGYCCVFNYVAHLSTTKISPIVIANDNKPISFGPTAALDFTILSNSSDTFFTTIATEAPVKILFSIPTDFPDTTSGGLVEKIIDRGTEIFLQVSSINTVATDEVKKYPPSKRGCIFSDEIKTLFGSYSYSDCIMDCKIRSIVALCQCVPFNFINVFNNPNDHYFQCTLGDLQCLNAYTNKWKTLYPSDFTGTGLEREKQDSIQCEHCIPTCSDTMYDVSSEFAIIYENGSVANYSLVHISYEKSLGMFNKQDAYFYWFDMLSMFGGICSITMGLSFVSVVEIFYFLIFVGIKKHLRKKRNKGFHDEHVLE</sequence>
<feature type="transmembrane region" description="Helical" evidence="13">
    <location>
        <begin position="43"/>
        <end position="64"/>
    </location>
</feature>